<feature type="compositionally biased region" description="Basic residues" evidence="2">
    <location>
        <begin position="189"/>
        <end position="199"/>
    </location>
</feature>
<keyword evidence="1" id="KW-0175">Coiled coil</keyword>
<name>A0A8J6C289_DIALT</name>
<feature type="compositionally biased region" description="Polar residues" evidence="2">
    <location>
        <begin position="1"/>
        <end position="11"/>
    </location>
</feature>
<dbReference type="Gene3D" id="2.60.120.380">
    <property type="match status" value="1"/>
</dbReference>
<sequence>MPESRVSTSVTRRPPLGDASAPRADAKSQPLTPGEVRSGAILHGQTALFHVEIPTTCQQLVVHLHKGSGDPLLMLRHGAPPRVPRRSRIVADFWDQEAFNGNGSDHHVAVDAQSGLLVPGTWYVGVANYNYHVRETCRYALTLSLSSSQRAHADLGPSLGARAPFAPDPSRDRMDADDGVFSAHEGARAQRHTPTRARPSRAEPLAARALDPPSALRTPRPRATPPAHGGFRHGDAYGAADDGGGVALLNPALYESHAPFESSPMPTVPYAARPAWADSTNPPELNARTARGGARAHAPELAAPALSLSMGVLADELARARAELAANARAERGRALVRLLGGGRQLALAVALGEWRVALEAQVAQRLARGAPAAERASELRALLDAQERRLADARAAASFAQEHAGQLSATLDREREARAADAAAEFELLAALLRARGDAEARYAAVLGTADAAGVHGDGESWSALLRLFAAIGGGASARELAELKARRWQLGVDGRLRRQANLLHAELGSARKADEAAEHEEAAAEQRALADEARATAHSLREELTAAHDDADRLRTRAEQLEAQLEKKFAELRELRQAVAVPAVERTAELASAEAAAVQRTVERELGAMDSLTLRLEQVVHAKLFAQPNRPLRAAAATVGAERGAYERGAYGAAGLGGAHACAYSPGVAGGRALASSPRPAVSPVLNRQHL</sequence>
<dbReference type="OrthoDB" id="10680323at2759"/>
<feature type="coiled-coil region" evidence="1">
    <location>
        <begin position="377"/>
        <end position="404"/>
    </location>
</feature>
<gene>
    <name evidence="3" type="ORF">KFE25_001521</name>
</gene>
<protein>
    <submittedName>
        <fullName evidence="3">Uncharacterized protein</fullName>
    </submittedName>
</protein>
<dbReference type="AlphaFoldDB" id="A0A8J6C289"/>
<evidence type="ECO:0000313" key="4">
    <source>
        <dbReference type="Proteomes" id="UP000751190"/>
    </source>
</evidence>
<feature type="region of interest" description="Disordered" evidence="2">
    <location>
        <begin position="1"/>
        <end position="33"/>
    </location>
</feature>
<evidence type="ECO:0000313" key="3">
    <source>
        <dbReference type="EMBL" id="KAG8458229.1"/>
    </source>
</evidence>
<evidence type="ECO:0000256" key="2">
    <source>
        <dbReference type="SAM" id="MobiDB-lite"/>
    </source>
</evidence>
<dbReference type="EMBL" id="JAGTXO010000055">
    <property type="protein sequence ID" value="KAG8458229.1"/>
    <property type="molecule type" value="Genomic_DNA"/>
</dbReference>
<accession>A0A8J6C289</accession>
<feature type="region of interest" description="Disordered" evidence="2">
    <location>
        <begin position="154"/>
        <end position="230"/>
    </location>
</feature>
<feature type="coiled-coil region" evidence="1">
    <location>
        <begin position="518"/>
        <end position="580"/>
    </location>
</feature>
<organism evidence="3 4">
    <name type="scientific">Diacronema lutheri</name>
    <name type="common">Unicellular marine alga</name>
    <name type="synonym">Monochrysis lutheri</name>
    <dbReference type="NCBI Taxonomy" id="2081491"/>
    <lineage>
        <taxon>Eukaryota</taxon>
        <taxon>Haptista</taxon>
        <taxon>Haptophyta</taxon>
        <taxon>Pavlovophyceae</taxon>
        <taxon>Pavlovales</taxon>
        <taxon>Pavlovaceae</taxon>
        <taxon>Diacronema</taxon>
    </lineage>
</organism>
<dbReference type="Proteomes" id="UP000751190">
    <property type="component" value="Unassembled WGS sequence"/>
</dbReference>
<keyword evidence="4" id="KW-1185">Reference proteome</keyword>
<reference evidence="3" key="1">
    <citation type="submission" date="2021-05" db="EMBL/GenBank/DDBJ databases">
        <title>The genome of the haptophyte Pavlova lutheri (Diacronema luteri, Pavlovales) - a model for lipid biosynthesis in eukaryotic algae.</title>
        <authorList>
            <person name="Hulatt C.J."/>
            <person name="Posewitz M.C."/>
        </authorList>
    </citation>
    <scope>NUCLEOTIDE SEQUENCE</scope>
    <source>
        <strain evidence="3">NIVA-4/92</strain>
    </source>
</reference>
<proteinExistence type="predicted"/>
<evidence type="ECO:0000256" key="1">
    <source>
        <dbReference type="SAM" id="Coils"/>
    </source>
</evidence>
<comment type="caution">
    <text evidence="3">The sequence shown here is derived from an EMBL/GenBank/DDBJ whole genome shotgun (WGS) entry which is preliminary data.</text>
</comment>